<dbReference type="PROSITE" id="PS50949">
    <property type="entry name" value="HTH_GNTR"/>
    <property type="match status" value="1"/>
</dbReference>
<proteinExistence type="predicted"/>
<evidence type="ECO:0000256" key="1">
    <source>
        <dbReference type="ARBA" id="ARBA00023015"/>
    </source>
</evidence>
<evidence type="ECO:0000256" key="3">
    <source>
        <dbReference type="ARBA" id="ARBA00023163"/>
    </source>
</evidence>
<evidence type="ECO:0000256" key="4">
    <source>
        <dbReference type="PROSITE-ProRule" id="PRU00335"/>
    </source>
</evidence>
<keyword evidence="3" id="KW-0804">Transcription</keyword>
<dbReference type="InterPro" id="IPR004111">
    <property type="entry name" value="Repressor_TetR_C"/>
</dbReference>
<feature type="DNA-binding region" description="H-T-H motif" evidence="4">
    <location>
        <begin position="135"/>
        <end position="154"/>
    </location>
</feature>
<dbReference type="GO" id="GO:0003677">
    <property type="term" value="F:DNA binding"/>
    <property type="evidence" value="ECO:0007669"/>
    <property type="project" value="UniProtKB-UniRule"/>
</dbReference>
<protein>
    <submittedName>
        <fullName evidence="8">AcrR family transcriptional regulator</fullName>
    </submittedName>
</protein>
<dbReference type="RefSeq" id="WP_184388570.1">
    <property type="nucleotide sequence ID" value="NZ_BAAAJD010000023.1"/>
</dbReference>
<dbReference type="PANTHER" id="PTHR44846:SF17">
    <property type="entry name" value="GNTR-FAMILY TRANSCRIPTIONAL REGULATOR"/>
    <property type="match status" value="1"/>
</dbReference>
<dbReference type="GO" id="GO:0045892">
    <property type="term" value="P:negative regulation of DNA-templated transcription"/>
    <property type="evidence" value="ECO:0007669"/>
    <property type="project" value="InterPro"/>
</dbReference>
<accession>A0A7W8VC48</accession>
<dbReference type="InterPro" id="IPR001647">
    <property type="entry name" value="HTH_TetR"/>
</dbReference>
<gene>
    <name evidence="8" type="ORF">HDA36_000669</name>
</gene>
<dbReference type="PROSITE" id="PS50977">
    <property type="entry name" value="HTH_TETR_2"/>
    <property type="match status" value="1"/>
</dbReference>
<dbReference type="SUPFAM" id="SSF46785">
    <property type="entry name" value="Winged helix' DNA-binding domain"/>
    <property type="match status" value="1"/>
</dbReference>
<dbReference type="Gene3D" id="1.10.10.60">
    <property type="entry name" value="Homeodomain-like"/>
    <property type="match status" value="1"/>
</dbReference>
<dbReference type="InterPro" id="IPR009057">
    <property type="entry name" value="Homeodomain-like_sf"/>
</dbReference>
<evidence type="ECO:0000256" key="2">
    <source>
        <dbReference type="ARBA" id="ARBA00023125"/>
    </source>
</evidence>
<organism evidence="8 9">
    <name type="scientific">Nocardiopsis composta</name>
    <dbReference type="NCBI Taxonomy" id="157465"/>
    <lineage>
        <taxon>Bacteria</taxon>
        <taxon>Bacillati</taxon>
        <taxon>Actinomycetota</taxon>
        <taxon>Actinomycetes</taxon>
        <taxon>Streptosporangiales</taxon>
        <taxon>Nocardiopsidaceae</taxon>
        <taxon>Nocardiopsis</taxon>
    </lineage>
</organism>
<evidence type="ECO:0000313" key="9">
    <source>
        <dbReference type="Proteomes" id="UP000572635"/>
    </source>
</evidence>
<dbReference type="PANTHER" id="PTHR44846">
    <property type="entry name" value="MANNOSYL-D-GLYCERATE TRANSPORT/METABOLISM SYSTEM REPRESSOR MNGR-RELATED"/>
    <property type="match status" value="1"/>
</dbReference>
<feature type="region of interest" description="Disordered" evidence="5">
    <location>
        <begin position="74"/>
        <end position="112"/>
    </location>
</feature>
<dbReference type="EMBL" id="JACHDB010000001">
    <property type="protein sequence ID" value="MBB5430585.1"/>
    <property type="molecule type" value="Genomic_DNA"/>
</dbReference>
<dbReference type="SMART" id="SM00345">
    <property type="entry name" value="HTH_GNTR"/>
    <property type="match status" value="1"/>
</dbReference>
<dbReference type="GO" id="GO:0003700">
    <property type="term" value="F:DNA-binding transcription factor activity"/>
    <property type="evidence" value="ECO:0007669"/>
    <property type="project" value="InterPro"/>
</dbReference>
<evidence type="ECO:0000256" key="5">
    <source>
        <dbReference type="SAM" id="MobiDB-lite"/>
    </source>
</evidence>
<dbReference type="InterPro" id="IPR050679">
    <property type="entry name" value="Bact_HTH_transcr_reg"/>
</dbReference>
<dbReference type="InterPro" id="IPR000524">
    <property type="entry name" value="Tscrpt_reg_HTH_GntR"/>
</dbReference>
<dbReference type="Pfam" id="PF02909">
    <property type="entry name" value="TetR_C_1"/>
    <property type="match status" value="1"/>
</dbReference>
<name>A0A7W8VC48_9ACTN</name>
<dbReference type="InterPro" id="IPR036390">
    <property type="entry name" value="WH_DNA-bd_sf"/>
</dbReference>
<feature type="domain" description="HTH tetR-type" evidence="7">
    <location>
        <begin position="112"/>
        <end position="172"/>
    </location>
</feature>
<dbReference type="SUPFAM" id="SSF48498">
    <property type="entry name" value="Tetracyclin repressor-like, C-terminal domain"/>
    <property type="match status" value="1"/>
</dbReference>
<dbReference type="Proteomes" id="UP000572635">
    <property type="component" value="Unassembled WGS sequence"/>
</dbReference>
<dbReference type="CDD" id="cd07377">
    <property type="entry name" value="WHTH_GntR"/>
    <property type="match status" value="1"/>
</dbReference>
<dbReference type="SUPFAM" id="SSF46689">
    <property type="entry name" value="Homeodomain-like"/>
    <property type="match status" value="1"/>
</dbReference>
<keyword evidence="1" id="KW-0805">Transcription regulation</keyword>
<dbReference type="Gene3D" id="1.10.10.10">
    <property type="entry name" value="Winged helix-like DNA-binding domain superfamily/Winged helix DNA-binding domain"/>
    <property type="match status" value="1"/>
</dbReference>
<feature type="domain" description="HTH gntR-type" evidence="6">
    <location>
        <begin position="9"/>
        <end position="77"/>
    </location>
</feature>
<sequence length="326" mass="35445">MTSTPERGLPPYARVVADIRARIDSGELHPGDRIPSTREITREWGVAMATATKALAALRQEGLVEAVRGVGTVVRGAPDPAPATEPYGPQGRRERPRPAAGGSPRRAPSETALSKEAIVRTAIAIADAEGIDGLSMRRVSIELRVSTMALYRHVTGKSELVSEMIDRVYTERALPEPPPSGWRRALETALLAEWDIYRRHPWAIRLTMVSGGVHSPGLLQNGEWMMKVIAAQGHSPDGALQILTLLSAYTSGMALQATRAVVEEDEVGMDAEHWWMSRAQELRQIAEEGRFPTVFSVSGPPDVDAIFELGMKHLLDGLTPLIESGS</sequence>
<dbReference type="Gene3D" id="1.10.357.10">
    <property type="entry name" value="Tetracycline Repressor, domain 2"/>
    <property type="match status" value="1"/>
</dbReference>
<reference evidence="8 9" key="1">
    <citation type="submission" date="2020-08" db="EMBL/GenBank/DDBJ databases">
        <title>Sequencing the genomes of 1000 actinobacteria strains.</title>
        <authorList>
            <person name="Klenk H.-P."/>
        </authorList>
    </citation>
    <scope>NUCLEOTIDE SEQUENCE [LARGE SCALE GENOMIC DNA]</scope>
    <source>
        <strain evidence="8 9">DSM 44551</strain>
    </source>
</reference>
<dbReference type="Pfam" id="PF00392">
    <property type="entry name" value="GntR"/>
    <property type="match status" value="1"/>
</dbReference>
<dbReference type="InterPro" id="IPR036388">
    <property type="entry name" value="WH-like_DNA-bd_sf"/>
</dbReference>
<dbReference type="InterPro" id="IPR036271">
    <property type="entry name" value="Tet_transcr_reg_TetR-rel_C_sf"/>
</dbReference>
<keyword evidence="9" id="KW-1185">Reference proteome</keyword>
<comment type="caution">
    <text evidence="8">The sequence shown here is derived from an EMBL/GenBank/DDBJ whole genome shotgun (WGS) entry which is preliminary data.</text>
</comment>
<evidence type="ECO:0000259" key="7">
    <source>
        <dbReference type="PROSITE" id="PS50977"/>
    </source>
</evidence>
<keyword evidence="2 4" id="KW-0238">DNA-binding</keyword>
<evidence type="ECO:0000313" key="8">
    <source>
        <dbReference type="EMBL" id="MBB5430585.1"/>
    </source>
</evidence>
<dbReference type="AlphaFoldDB" id="A0A7W8VC48"/>
<evidence type="ECO:0000259" key="6">
    <source>
        <dbReference type="PROSITE" id="PS50949"/>
    </source>
</evidence>